<evidence type="ECO:0000313" key="8">
    <source>
        <dbReference type="Proteomes" id="UP000031516"/>
    </source>
</evidence>
<dbReference type="AlphaFoldDB" id="A0A0A8LBK7"/>
<name>A0A0A8LBK7_9SACH</name>
<evidence type="ECO:0000256" key="3">
    <source>
        <dbReference type="ARBA" id="ARBA00023034"/>
    </source>
</evidence>
<dbReference type="EMBL" id="CCBQ010000045">
    <property type="protein sequence ID" value="CDO95508.1"/>
    <property type="molecule type" value="Genomic_DNA"/>
</dbReference>
<dbReference type="InterPro" id="IPR048485">
    <property type="entry name" value="COG5_helical"/>
</dbReference>
<dbReference type="Pfam" id="PF20649">
    <property type="entry name" value="COG5_C"/>
    <property type="match status" value="1"/>
</dbReference>
<dbReference type="InterPro" id="IPR019465">
    <property type="entry name" value="Cog5"/>
</dbReference>
<dbReference type="Pfam" id="PF10392">
    <property type="entry name" value="COG5_N"/>
    <property type="match status" value="1"/>
</dbReference>
<proteinExistence type="predicted"/>
<accession>A0A0A8LBK7</accession>
<keyword evidence="3" id="KW-0333">Golgi apparatus</keyword>
<evidence type="ECO:0000313" key="7">
    <source>
        <dbReference type="EMBL" id="CDO95508.1"/>
    </source>
</evidence>
<dbReference type="Proteomes" id="UP000031516">
    <property type="component" value="Unassembled WGS sequence"/>
</dbReference>
<evidence type="ECO:0000256" key="2">
    <source>
        <dbReference type="ARBA" id="ARBA00020974"/>
    </source>
</evidence>
<organism evidence="7 8">
    <name type="scientific">Kluyveromyces dobzhanskii CBS 2104</name>
    <dbReference type="NCBI Taxonomy" id="1427455"/>
    <lineage>
        <taxon>Eukaryota</taxon>
        <taxon>Fungi</taxon>
        <taxon>Dikarya</taxon>
        <taxon>Ascomycota</taxon>
        <taxon>Saccharomycotina</taxon>
        <taxon>Saccharomycetes</taxon>
        <taxon>Saccharomycetales</taxon>
        <taxon>Saccharomycetaceae</taxon>
        <taxon>Kluyveromyces</taxon>
    </lineage>
</organism>
<sequence length="389" mass="44601">MTQKDPLQNFEDFLEPEFEPLQFANDLLKVTNNGSDTDVLDLKTCMKRCSYDLQELDRRIDETIKNNPSHVLEQIEKKKMEKNTAGDTLKSNTEYLSMSYKRLQQDVLEPYEAALKLQTVSSKIHQTTTLLRSSLVYVHMVSQLQTMPLRTDSTDDEQLANALKVAALHSQLRINIEQNPNLATLQLIKSCEDNIVSPKRQELLRNLSTNLTKDCLNNLKIEDSKDRIATLIKALDTLSAIDLFDTVDKILSSKILTTSQILSKTITSIRNFSLGMEDVMENRKCISILQILMEECDTAGNSNCLRDYLSQRKFSSLINHFWIKVTSNFKRDFEISYNRGGPVGKSLQSNSRLIYETINNSFKTNEFSEELKEELQYMLKAVSILDKNN</sequence>
<keyword evidence="8" id="KW-1185">Reference proteome</keyword>
<feature type="domain" description="Conserved oligomeric Golgi complex subunit 5 helical" evidence="6">
    <location>
        <begin position="182"/>
        <end position="362"/>
    </location>
</feature>
<evidence type="ECO:0000259" key="5">
    <source>
        <dbReference type="Pfam" id="PF10392"/>
    </source>
</evidence>
<reference evidence="7 8" key="1">
    <citation type="submission" date="2014-03" db="EMBL/GenBank/DDBJ databases">
        <title>The genome of Kluyveromyces dobzhanskii.</title>
        <authorList>
            <person name="Nystedt B."/>
            <person name="Astrom S."/>
        </authorList>
    </citation>
    <scope>NUCLEOTIDE SEQUENCE [LARGE SCALE GENOMIC DNA]</scope>
    <source>
        <strain evidence="7 8">CBS 2104</strain>
    </source>
</reference>
<dbReference type="PANTHER" id="PTHR13228:SF3">
    <property type="entry name" value="CONSERVED OLIGOMERIC GOLGI COMPLEX SUBUNIT 5"/>
    <property type="match status" value="1"/>
</dbReference>
<dbReference type="GO" id="GO:0000139">
    <property type="term" value="C:Golgi membrane"/>
    <property type="evidence" value="ECO:0007669"/>
    <property type="project" value="UniProtKB-SubCell"/>
</dbReference>
<feature type="domain" description="Conserved oligomeric Golgi complex subunit 5 N-terminal" evidence="5">
    <location>
        <begin position="11"/>
        <end position="144"/>
    </location>
</feature>
<dbReference type="GO" id="GO:0006891">
    <property type="term" value="P:intra-Golgi vesicle-mediated transport"/>
    <property type="evidence" value="ECO:0007669"/>
    <property type="project" value="InterPro"/>
</dbReference>
<dbReference type="PANTHER" id="PTHR13228">
    <property type="entry name" value="CONSERVED OLIGOMERIC GOLGI COMPLEX COMPONENT 5"/>
    <property type="match status" value="1"/>
</dbReference>
<evidence type="ECO:0000256" key="4">
    <source>
        <dbReference type="ARBA" id="ARBA00023136"/>
    </source>
</evidence>
<comment type="caution">
    <text evidence="7">The sequence shown here is derived from an EMBL/GenBank/DDBJ whole genome shotgun (WGS) entry which is preliminary data.</text>
</comment>
<evidence type="ECO:0000259" key="6">
    <source>
        <dbReference type="Pfam" id="PF20649"/>
    </source>
</evidence>
<gene>
    <name evidence="7" type="ORF">KLDO_g3744</name>
</gene>
<evidence type="ECO:0000256" key="1">
    <source>
        <dbReference type="ARBA" id="ARBA00004395"/>
    </source>
</evidence>
<keyword evidence="4" id="KW-0472">Membrane</keyword>
<dbReference type="OrthoDB" id="18786at2759"/>
<dbReference type="GO" id="GO:0017119">
    <property type="term" value="C:Golgi transport complex"/>
    <property type="evidence" value="ECO:0007669"/>
    <property type="project" value="InterPro"/>
</dbReference>
<protein>
    <recommendedName>
        <fullName evidence="2">Conserved oligomeric Golgi complex subunit 5</fullName>
    </recommendedName>
</protein>
<comment type="subcellular location">
    <subcellularLocation>
        <location evidence="1">Golgi apparatus membrane</location>
        <topology evidence="1">Peripheral membrane protein</topology>
    </subcellularLocation>
</comment>
<dbReference type="InterPro" id="IPR049176">
    <property type="entry name" value="COG5_N"/>
</dbReference>